<dbReference type="GO" id="GO:0005789">
    <property type="term" value="C:endoplasmic reticulum membrane"/>
    <property type="evidence" value="ECO:0007669"/>
    <property type="project" value="TreeGrafter"/>
</dbReference>
<organism evidence="11 12">
    <name type="scientific">Drosophila kikkawai</name>
    <name type="common">Fruit fly</name>
    <dbReference type="NCBI Taxonomy" id="30033"/>
    <lineage>
        <taxon>Eukaryota</taxon>
        <taxon>Metazoa</taxon>
        <taxon>Ecdysozoa</taxon>
        <taxon>Arthropoda</taxon>
        <taxon>Hexapoda</taxon>
        <taxon>Insecta</taxon>
        <taxon>Pterygota</taxon>
        <taxon>Neoptera</taxon>
        <taxon>Endopterygota</taxon>
        <taxon>Diptera</taxon>
        <taxon>Brachycera</taxon>
        <taxon>Muscomorpha</taxon>
        <taxon>Ephydroidea</taxon>
        <taxon>Drosophilidae</taxon>
        <taxon>Drosophila</taxon>
        <taxon>Sophophora</taxon>
    </lineage>
</organism>
<dbReference type="Pfam" id="PF25041">
    <property type="entry name" value="UFL1_C"/>
    <property type="match status" value="1"/>
</dbReference>
<dbReference type="Pfam" id="PF25870">
    <property type="entry name" value="WHD_UFL1_5th"/>
    <property type="match status" value="1"/>
</dbReference>
<feature type="domain" description="E3 UFM1-protein ligase-like C-terminal" evidence="10">
    <location>
        <begin position="666"/>
        <end position="765"/>
    </location>
</feature>
<sequence>MGNDWDEIKRLAADFQKAQLTSTLQKLSERNCVEIVTLLLEKQLLEVVFTNDGKEYITPDHLEREILDELYVNGGRANLVEVSKTLNVDLSRIVGLAERIAAENPSVHLVLGQLIDEDYIAHIAQEINEKLALRGEISISELASQFDLPSDFLQQDVVEKHLGRIIKGRQDATNPRVFFTQAYIQRCKAKIRGALAAITRPTNVAVILQQIGVQEKIFHSLLDEISPAGQVTSKLANAQYVPQIYAKTQADWVNSFYKQNSFLEYEAIHKLGISDAKSYIRKQFPSEEFLFLKRVALGARLVELTVVTALNECSATKQYLDLSTILPSNLSEEDIEEVFGAIMAQKHSNPSNFVYLGSIVFSQPYLTQLVQPCQALAESQAKTAIESGVYQQHIVEKTLAQKGNASAQDLEDDGKVDKRDERRKKAASGKAGGGAQGRETKTKSTKKHQRGRAAAAAQNDSDDEDDAAPAGGGAGNKKTVKPLSLVKTGDIEKLITASLEEEGLEHLAKSIAALYTNQFNQAALARAQELFEATPQTNRRQTHAAIQDRINTLLIDIRLYEKGLKLFPQDTQSQLVKYLLKSLGNEISNELSLYVASECNLTVKNTNLNVDQRNKLAQECDAQYRSALLEQNKALNRTIDDFELATEAVLKTCSMIIKKVDKKKDRLLIADHKKKLQEQLLECQEPALMLHLAALILFTTISGCILHASGKFVSAILQHIRGSLNESQNALLLRYHDLVLQVLQASPDSSDSKIAHEQLQIMQKEVIDLAQNFTRASVSKAD</sequence>
<keyword evidence="4" id="KW-0808">Transferase</keyword>
<evidence type="ECO:0000313" key="12">
    <source>
        <dbReference type="RefSeq" id="XP_017031684.1"/>
    </source>
</evidence>
<accession>A0A6P4J9G3</accession>
<dbReference type="PANTHER" id="PTHR31057:SF0">
    <property type="entry name" value="E3 UFM1-PROTEIN LIGASE 1"/>
    <property type="match status" value="1"/>
</dbReference>
<dbReference type="Pfam" id="PF09743">
    <property type="entry name" value="E3_UFM1_ligase"/>
    <property type="match status" value="1"/>
</dbReference>
<name>A0A6P4J9G3_DROKI</name>
<dbReference type="InterPro" id="IPR018611">
    <property type="entry name" value="Ufl1"/>
</dbReference>
<dbReference type="InterPro" id="IPR056761">
    <property type="entry name" value="Ufl1-like_C"/>
</dbReference>
<keyword evidence="11" id="KW-1185">Reference proteome</keyword>
<evidence type="ECO:0000256" key="3">
    <source>
        <dbReference type="ARBA" id="ARBA00014160"/>
    </source>
</evidence>
<dbReference type="PANTHER" id="PTHR31057">
    <property type="entry name" value="E3 UFM1-PROTEIN LIGASE 1"/>
    <property type="match status" value="1"/>
</dbReference>
<dbReference type="GO" id="GO:0032434">
    <property type="term" value="P:regulation of proteasomal ubiquitin-dependent protein catabolic process"/>
    <property type="evidence" value="ECO:0007669"/>
    <property type="project" value="TreeGrafter"/>
</dbReference>
<comment type="similarity">
    <text evidence="2">Belongs to the UFL1 family.</text>
</comment>
<reference evidence="12" key="1">
    <citation type="submission" date="2025-08" db="UniProtKB">
        <authorList>
            <consortium name="RefSeq"/>
        </authorList>
    </citation>
    <scope>IDENTIFICATION</scope>
    <source>
        <strain evidence="12">14028-0561.14</strain>
        <tissue evidence="12">Whole fly</tissue>
    </source>
</reference>
<dbReference type="RefSeq" id="XP_017031684.1">
    <property type="nucleotide sequence ID" value="XM_017176195.3"/>
</dbReference>
<dbReference type="GO" id="GO:1990592">
    <property type="term" value="P:protein K69-linked ufmylation"/>
    <property type="evidence" value="ECO:0007669"/>
    <property type="project" value="TreeGrafter"/>
</dbReference>
<gene>
    <name evidence="12" type="primary">Ufl1</name>
</gene>
<feature type="domain" description="E3 UFM1-protein ligase 1-like" evidence="9">
    <location>
        <begin position="543"/>
        <end position="660"/>
    </location>
</feature>
<keyword evidence="12" id="KW-0436">Ligase</keyword>
<dbReference type="GO" id="GO:0061666">
    <property type="term" value="F:UFM1 ligase activity"/>
    <property type="evidence" value="ECO:0007669"/>
    <property type="project" value="InterPro"/>
</dbReference>
<evidence type="ECO:0000256" key="7">
    <source>
        <dbReference type="SAM" id="MobiDB-lite"/>
    </source>
</evidence>
<evidence type="ECO:0000259" key="10">
    <source>
        <dbReference type="Pfam" id="PF25041"/>
    </source>
</evidence>
<evidence type="ECO:0000256" key="5">
    <source>
        <dbReference type="ARBA" id="ARBA00022786"/>
    </source>
</evidence>
<evidence type="ECO:0000313" key="11">
    <source>
        <dbReference type="Proteomes" id="UP001652661"/>
    </source>
</evidence>
<dbReference type="InterPro" id="IPR056579">
    <property type="entry name" value="Ufl1_N"/>
</dbReference>
<evidence type="ECO:0000259" key="8">
    <source>
        <dbReference type="Pfam" id="PF09743"/>
    </source>
</evidence>
<dbReference type="Proteomes" id="UP001652661">
    <property type="component" value="Chromosome 3R"/>
</dbReference>
<dbReference type="OrthoDB" id="10258297at2759"/>
<dbReference type="InterPro" id="IPR056580">
    <property type="entry name" value="Ufl1_dom"/>
</dbReference>
<dbReference type="Pfam" id="PF23659">
    <property type="entry name" value="UFL1"/>
    <property type="match status" value="1"/>
</dbReference>
<comment type="function">
    <text evidence="1">E3 UFM1-protein ligase that mediates ufmylation of target proteins.</text>
</comment>
<proteinExistence type="inferred from homology"/>
<evidence type="ECO:0000256" key="4">
    <source>
        <dbReference type="ARBA" id="ARBA00022679"/>
    </source>
</evidence>
<dbReference type="AlphaFoldDB" id="A0A6P4J9G3"/>
<evidence type="ECO:0000256" key="6">
    <source>
        <dbReference type="ARBA" id="ARBA00030452"/>
    </source>
</evidence>
<dbReference type="GO" id="GO:0016874">
    <property type="term" value="F:ligase activity"/>
    <property type="evidence" value="ECO:0007669"/>
    <property type="project" value="UniProtKB-KW"/>
</dbReference>
<evidence type="ECO:0000259" key="9">
    <source>
        <dbReference type="Pfam" id="PF23659"/>
    </source>
</evidence>
<evidence type="ECO:0000256" key="1">
    <source>
        <dbReference type="ARBA" id="ARBA00003950"/>
    </source>
</evidence>
<dbReference type="GO" id="GO:0034976">
    <property type="term" value="P:response to endoplasmic reticulum stress"/>
    <property type="evidence" value="ECO:0007669"/>
    <property type="project" value="TreeGrafter"/>
</dbReference>
<feature type="region of interest" description="Disordered" evidence="7">
    <location>
        <begin position="404"/>
        <end position="480"/>
    </location>
</feature>
<keyword evidence="5" id="KW-0833">Ubl conjugation pathway</keyword>
<protein>
    <recommendedName>
        <fullName evidence="3">E3 UFM1-protein ligase 1 homolog</fullName>
    </recommendedName>
    <alternativeName>
        <fullName evidence="6">E3 UFM1-protein transferase 1 homolog</fullName>
    </alternativeName>
</protein>
<feature type="domain" description="E3 UFM1-protein ligase 1-like N-terminal" evidence="8">
    <location>
        <begin position="7"/>
        <end position="280"/>
    </location>
</feature>
<evidence type="ECO:0000256" key="2">
    <source>
        <dbReference type="ARBA" id="ARBA00010789"/>
    </source>
</evidence>